<dbReference type="InterPro" id="IPR050364">
    <property type="entry name" value="Cytochrome_P450_fung"/>
</dbReference>
<comment type="cofactor">
    <cofactor evidence="1">
        <name>heme</name>
        <dbReference type="ChEBI" id="CHEBI:30413"/>
    </cofactor>
</comment>
<dbReference type="PANTHER" id="PTHR46300:SF1">
    <property type="entry name" value="P450, PUTATIVE (EUROFUNG)-RELATED"/>
    <property type="match status" value="1"/>
</dbReference>
<evidence type="ECO:0000313" key="10">
    <source>
        <dbReference type="Proteomes" id="UP000807769"/>
    </source>
</evidence>
<dbReference type="GO" id="GO:0016705">
    <property type="term" value="F:oxidoreductase activity, acting on paired donors, with incorporation or reduction of molecular oxygen"/>
    <property type="evidence" value="ECO:0007669"/>
    <property type="project" value="InterPro"/>
</dbReference>
<reference evidence="9" key="1">
    <citation type="journal article" date="2020" name="New Phytol.">
        <title>Comparative genomics reveals dynamic genome evolution in host specialist ectomycorrhizal fungi.</title>
        <authorList>
            <person name="Lofgren L.A."/>
            <person name="Nguyen N.H."/>
            <person name="Vilgalys R."/>
            <person name="Ruytinx J."/>
            <person name="Liao H.L."/>
            <person name="Branco S."/>
            <person name="Kuo A."/>
            <person name="LaButti K."/>
            <person name="Lipzen A."/>
            <person name="Andreopoulos W."/>
            <person name="Pangilinan J."/>
            <person name="Riley R."/>
            <person name="Hundley H."/>
            <person name="Na H."/>
            <person name="Barry K."/>
            <person name="Grigoriev I.V."/>
            <person name="Stajich J.E."/>
            <person name="Kennedy P.G."/>
        </authorList>
    </citation>
    <scope>NUCLEOTIDE SEQUENCE</scope>
    <source>
        <strain evidence="9">MN1</strain>
    </source>
</reference>
<dbReference type="Pfam" id="PF00067">
    <property type="entry name" value="p450"/>
    <property type="match status" value="2"/>
</dbReference>
<dbReference type="SUPFAM" id="SSF48264">
    <property type="entry name" value="Cytochrome P450"/>
    <property type="match status" value="1"/>
</dbReference>
<keyword evidence="8" id="KW-0503">Monooxygenase</keyword>
<comment type="pathway">
    <text evidence="2">Secondary metabolite biosynthesis.</text>
</comment>
<comment type="caution">
    <text evidence="9">The sequence shown here is derived from an EMBL/GenBank/DDBJ whole genome shotgun (WGS) entry which is preliminary data.</text>
</comment>
<evidence type="ECO:0000313" key="9">
    <source>
        <dbReference type="EMBL" id="KAG1813846.1"/>
    </source>
</evidence>
<dbReference type="GO" id="GO:0005506">
    <property type="term" value="F:iron ion binding"/>
    <property type="evidence" value="ECO:0007669"/>
    <property type="project" value="InterPro"/>
</dbReference>
<keyword evidence="10" id="KW-1185">Reference proteome</keyword>
<dbReference type="RefSeq" id="XP_041191482.1">
    <property type="nucleotide sequence ID" value="XM_041338432.1"/>
</dbReference>
<keyword evidence="7" id="KW-0408">Iron</keyword>
<dbReference type="AlphaFoldDB" id="A0A9P7E8H3"/>
<evidence type="ECO:0000256" key="3">
    <source>
        <dbReference type="ARBA" id="ARBA00010617"/>
    </source>
</evidence>
<protein>
    <submittedName>
        <fullName evidence="9">Cytochrome P450</fullName>
    </submittedName>
</protein>
<sequence length="431" mass="48526">MTCLGAIGVFVQAYLSQSMNGLPLPPSPSTWRLRGHFLPHRKSFIAIAGWINEYGPLITLRSGLENFVVIGRYKAAMDIMENQGAALADRPRKIAAGEMFSGGQGLTLTPFGEKFRQKRRALHTHLQPKAAEAYQPLLMSRAKNLVLDILGDPHNFQNHVITYALSVMTDSIPWLKYIPWYGRELKRGFERSKRLHTGQLNRVKEQMRSNVDIGPSFTRYMLENSDHHGLTEVETAFLSAAFFGAGSDTTTLALCAVLLAATCFPEEQGKVQAELDCAPTFADQQSLTCLRAFISEALRWRPVAPNGVPHRTTKDVIWESYYIAAGTTVYGNTWAICRDPEVFPEPDAFKPQRWINDQGLLRDDLTNFIYGFGRRSVFIGTVLILWAFRLTLDPTQPLDDMGFMNSEKTHRPCSIKFELRIPEAELSAHDE</sequence>
<dbReference type="InterPro" id="IPR036396">
    <property type="entry name" value="Cyt_P450_sf"/>
</dbReference>
<dbReference type="GO" id="GO:0004497">
    <property type="term" value="F:monooxygenase activity"/>
    <property type="evidence" value="ECO:0007669"/>
    <property type="project" value="UniProtKB-KW"/>
</dbReference>
<keyword evidence="5" id="KW-0479">Metal-binding</keyword>
<evidence type="ECO:0000256" key="4">
    <source>
        <dbReference type="ARBA" id="ARBA00022617"/>
    </source>
</evidence>
<evidence type="ECO:0000256" key="8">
    <source>
        <dbReference type="ARBA" id="ARBA00023033"/>
    </source>
</evidence>
<evidence type="ECO:0000256" key="5">
    <source>
        <dbReference type="ARBA" id="ARBA00022723"/>
    </source>
</evidence>
<dbReference type="OrthoDB" id="2789670at2759"/>
<keyword evidence="4" id="KW-0349">Heme</keyword>
<dbReference type="PANTHER" id="PTHR46300">
    <property type="entry name" value="P450, PUTATIVE (EUROFUNG)-RELATED-RELATED"/>
    <property type="match status" value="1"/>
</dbReference>
<dbReference type="GO" id="GO:0020037">
    <property type="term" value="F:heme binding"/>
    <property type="evidence" value="ECO:0007669"/>
    <property type="project" value="InterPro"/>
</dbReference>
<proteinExistence type="inferred from homology"/>
<accession>A0A9P7E8H3</accession>
<gene>
    <name evidence="9" type="ORF">BJ212DRAFT_1447672</name>
</gene>
<dbReference type="InterPro" id="IPR002401">
    <property type="entry name" value="Cyt_P450_E_grp-I"/>
</dbReference>
<evidence type="ECO:0000256" key="7">
    <source>
        <dbReference type="ARBA" id="ARBA00023004"/>
    </source>
</evidence>
<evidence type="ECO:0000256" key="1">
    <source>
        <dbReference type="ARBA" id="ARBA00001971"/>
    </source>
</evidence>
<dbReference type="GeneID" id="64632448"/>
<evidence type="ECO:0000256" key="6">
    <source>
        <dbReference type="ARBA" id="ARBA00023002"/>
    </source>
</evidence>
<comment type="similarity">
    <text evidence="3">Belongs to the cytochrome P450 family.</text>
</comment>
<dbReference type="PRINTS" id="PR00463">
    <property type="entry name" value="EP450I"/>
</dbReference>
<dbReference type="EMBL" id="JABBWG010000022">
    <property type="protein sequence ID" value="KAG1813846.1"/>
    <property type="molecule type" value="Genomic_DNA"/>
</dbReference>
<keyword evidence="6" id="KW-0560">Oxidoreductase</keyword>
<dbReference type="Gene3D" id="1.10.630.10">
    <property type="entry name" value="Cytochrome P450"/>
    <property type="match status" value="1"/>
</dbReference>
<evidence type="ECO:0000256" key="2">
    <source>
        <dbReference type="ARBA" id="ARBA00005179"/>
    </source>
</evidence>
<dbReference type="Proteomes" id="UP000807769">
    <property type="component" value="Unassembled WGS sequence"/>
</dbReference>
<name>A0A9P7E8H3_9AGAM</name>
<dbReference type="InterPro" id="IPR001128">
    <property type="entry name" value="Cyt_P450"/>
</dbReference>
<organism evidence="9 10">
    <name type="scientific">Suillus subaureus</name>
    <dbReference type="NCBI Taxonomy" id="48587"/>
    <lineage>
        <taxon>Eukaryota</taxon>
        <taxon>Fungi</taxon>
        <taxon>Dikarya</taxon>
        <taxon>Basidiomycota</taxon>
        <taxon>Agaricomycotina</taxon>
        <taxon>Agaricomycetes</taxon>
        <taxon>Agaricomycetidae</taxon>
        <taxon>Boletales</taxon>
        <taxon>Suillineae</taxon>
        <taxon>Suillaceae</taxon>
        <taxon>Suillus</taxon>
    </lineage>
</organism>